<organism evidence="2 3">
    <name type="scientific">Eumeta variegata</name>
    <name type="common">Bagworm moth</name>
    <name type="synonym">Eumeta japonica</name>
    <dbReference type="NCBI Taxonomy" id="151549"/>
    <lineage>
        <taxon>Eukaryota</taxon>
        <taxon>Metazoa</taxon>
        <taxon>Ecdysozoa</taxon>
        <taxon>Arthropoda</taxon>
        <taxon>Hexapoda</taxon>
        <taxon>Insecta</taxon>
        <taxon>Pterygota</taxon>
        <taxon>Neoptera</taxon>
        <taxon>Endopterygota</taxon>
        <taxon>Lepidoptera</taxon>
        <taxon>Glossata</taxon>
        <taxon>Ditrysia</taxon>
        <taxon>Tineoidea</taxon>
        <taxon>Psychidae</taxon>
        <taxon>Oiketicinae</taxon>
        <taxon>Eumeta</taxon>
    </lineage>
</organism>
<evidence type="ECO:0000256" key="1">
    <source>
        <dbReference type="SAM" id="MobiDB-lite"/>
    </source>
</evidence>
<evidence type="ECO:0000313" key="2">
    <source>
        <dbReference type="EMBL" id="GBP20162.1"/>
    </source>
</evidence>
<evidence type="ECO:0000313" key="3">
    <source>
        <dbReference type="Proteomes" id="UP000299102"/>
    </source>
</evidence>
<sequence length="95" mass="10801">MPSTTVCHYERPYRDDNGVSGHGHHRHASDGRRSMAYQLQSELEGRRHTNVGIVEDAEANIVYIFTAGLSEEIAPDRRGFSDLRERGGRHALRRN</sequence>
<proteinExistence type="predicted"/>
<dbReference type="EMBL" id="BGZK01000115">
    <property type="protein sequence ID" value="GBP20162.1"/>
    <property type="molecule type" value="Genomic_DNA"/>
</dbReference>
<keyword evidence="3" id="KW-1185">Reference proteome</keyword>
<dbReference type="AlphaFoldDB" id="A0A4C1U1I1"/>
<comment type="caution">
    <text evidence="2">The sequence shown here is derived from an EMBL/GenBank/DDBJ whole genome shotgun (WGS) entry which is preliminary data.</text>
</comment>
<feature type="region of interest" description="Disordered" evidence="1">
    <location>
        <begin position="1"/>
        <end position="33"/>
    </location>
</feature>
<accession>A0A4C1U1I1</accession>
<name>A0A4C1U1I1_EUMVA</name>
<protein>
    <submittedName>
        <fullName evidence="2">Uncharacterized protein</fullName>
    </submittedName>
</protein>
<reference evidence="2 3" key="1">
    <citation type="journal article" date="2019" name="Commun. Biol.">
        <title>The bagworm genome reveals a unique fibroin gene that provides high tensile strength.</title>
        <authorList>
            <person name="Kono N."/>
            <person name="Nakamura H."/>
            <person name="Ohtoshi R."/>
            <person name="Tomita M."/>
            <person name="Numata K."/>
            <person name="Arakawa K."/>
        </authorList>
    </citation>
    <scope>NUCLEOTIDE SEQUENCE [LARGE SCALE GENOMIC DNA]</scope>
</reference>
<feature type="compositionally biased region" description="Basic and acidic residues" evidence="1">
    <location>
        <begin position="8"/>
        <end position="17"/>
    </location>
</feature>
<gene>
    <name evidence="2" type="ORF">EVAR_5592_1</name>
</gene>
<dbReference type="Proteomes" id="UP000299102">
    <property type="component" value="Unassembled WGS sequence"/>
</dbReference>